<dbReference type="KEGG" id="pcx:LPB68_01515"/>
<dbReference type="OrthoDB" id="2643303at2"/>
<accession>A0A167DVL0</accession>
<dbReference type="AlphaFoldDB" id="A0A167DVL0"/>
<gene>
    <name evidence="1" type="ORF">PNBC_12440</name>
</gene>
<comment type="caution">
    <text evidence="1">The sequence shown here is derived from an EMBL/GenBank/DDBJ whole genome shotgun (WGS) entry which is preliminary data.</text>
</comment>
<evidence type="ECO:0000313" key="2">
    <source>
        <dbReference type="Proteomes" id="UP000077134"/>
    </source>
</evidence>
<protein>
    <submittedName>
        <fullName evidence="1">Uncharacterized protein</fullName>
    </submittedName>
</protein>
<proteinExistence type="predicted"/>
<reference evidence="1 2" key="1">
    <citation type="submission" date="2016-02" db="EMBL/GenBank/DDBJ databases">
        <title>Paenibacillus sp. LPB0068, isolated from Crassostrea gigas.</title>
        <authorList>
            <person name="Shin S.-K."/>
            <person name="Yi H."/>
        </authorList>
    </citation>
    <scope>NUCLEOTIDE SEQUENCE [LARGE SCALE GENOMIC DNA]</scope>
    <source>
        <strain evidence="1 2">LPB0068</strain>
    </source>
</reference>
<keyword evidence="2" id="KW-1185">Reference proteome</keyword>
<organism evidence="1 2">
    <name type="scientific">Paenibacillus crassostreae</name>
    <dbReference type="NCBI Taxonomy" id="1763538"/>
    <lineage>
        <taxon>Bacteria</taxon>
        <taxon>Bacillati</taxon>
        <taxon>Bacillota</taxon>
        <taxon>Bacilli</taxon>
        <taxon>Bacillales</taxon>
        <taxon>Paenibacillaceae</taxon>
        <taxon>Paenibacillus</taxon>
    </lineage>
</organism>
<dbReference type="Proteomes" id="UP000077134">
    <property type="component" value="Unassembled WGS sequence"/>
</dbReference>
<sequence>MMGTMTLKRFNGTEKFKLLESRAYVVRRADETIMMWFETETDSQAIMSVEDTANFAMNPNAEVTIYLDKLVLNEFGTRSFELSQGYNEENKDLDARLYYFEHQDVDENLINLEYRGNGVFFLQWSGTTIDISYYDDSKPKTILEIEGDFFLEEYTSWE</sequence>
<dbReference type="EMBL" id="LSFN01000014">
    <property type="protein sequence ID" value="OAB74829.1"/>
    <property type="molecule type" value="Genomic_DNA"/>
</dbReference>
<evidence type="ECO:0000313" key="1">
    <source>
        <dbReference type="EMBL" id="OAB74829.1"/>
    </source>
</evidence>
<name>A0A167DVL0_9BACL</name>